<reference evidence="3" key="3">
    <citation type="journal article" date="2010" name="Genome Res.">
        <title>Population genomic sequencing of Coccidioides fungi reveals recent hybridization and transposon control.</title>
        <authorList>
            <person name="Neafsey D.E."/>
            <person name="Barker B.M."/>
            <person name="Sharpton T.J."/>
            <person name="Stajich J.E."/>
            <person name="Park D.J."/>
            <person name="Whiston E."/>
            <person name="Hung C.-Y."/>
            <person name="McMahan C."/>
            <person name="White J."/>
            <person name="Sykes S."/>
            <person name="Heiman D."/>
            <person name="Young S."/>
            <person name="Zeng Q."/>
            <person name="Abouelleil A."/>
            <person name="Aftuck L."/>
            <person name="Bessette D."/>
            <person name="Brown A."/>
            <person name="FitzGerald M."/>
            <person name="Lui A."/>
            <person name="Macdonald J.P."/>
            <person name="Priest M."/>
            <person name="Orbach M.J."/>
            <person name="Galgiani J.N."/>
            <person name="Kirkland T.N."/>
            <person name="Cole G.T."/>
            <person name="Birren B.W."/>
            <person name="Henn M.R."/>
            <person name="Taylor J.W."/>
            <person name="Rounsley S.D."/>
        </authorList>
    </citation>
    <scope>NUCLEOTIDE SEQUENCE [LARGE SCALE GENOMIC DNA]</scope>
    <source>
        <strain evidence="3">RMSCC 3488</strain>
    </source>
</reference>
<dbReference type="AlphaFoldDB" id="A0A0J6FBA8"/>
<accession>A0A0J6FBA8</accession>
<name>A0A0J6FBA8_COCPO</name>
<protein>
    <submittedName>
        <fullName evidence="2">Uncharacterized protein</fullName>
    </submittedName>
</protein>
<reference evidence="2 3" key="1">
    <citation type="submission" date="2007-06" db="EMBL/GenBank/DDBJ databases">
        <title>The Genome Sequence of Coccidioides posadasii RMSCC_3488.</title>
        <authorList>
            <consortium name="Coccidioides Genome Resources Consortium"/>
            <consortium name="The Broad Institute Genome Sequencing Platform"/>
            <person name="Henn M.R."/>
            <person name="Sykes S."/>
            <person name="Young S."/>
            <person name="Jaffe D."/>
            <person name="Berlin A."/>
            <person name="Alvarez P."/>
            <person name="Butler J."/>
            <person name="Gnerre S."/>
            <person name="Grabherr M."/>
            <person name="Mauceli E."/>
            <person name="Brockman W."/>
            <person name="Kodira C."/>
            <person name="Alvarado L."/>
            <person name="Zeng Q."/>
            <person name="Crawford M."/>
            <person name="Antoine C."/>
            <person name="Devon K."/>
            <person name="Galgiani J."/>
            <person name="Orsborn K."/>
            <person name="Lewis M.L."/>
            <person name="Nusbaum C."/>
            <person name="Galagan J."/>
            <person name="Birren B."/>
        </authorList>
    </citation>
    <scope>NUCLEOTIDE SEQUENCE [LARGE SCALE GENOMIC DNA]</scope>
    <source>
        <strain evidence="2 3">RMSCC 3488</strain>
    </source>
</reference>
<reference evidence="3" key="2">
    <citation type="journal article" date="2009" name="Genome Res.">
        <title>Comparative genomic analyses of the human fungal pathogens Coccidioides and their relatives.</title>
        <authorList>
            <person name="Sharpton T.J."/>
            <person name="Stajich J.E."/>
            <person name="Rounsley S.D."/>
            <person name="Gardner M.J."/>
            <person name="Wortman J.R."/>
            <person name="Jordar V.S."/>
            <person name="Maiti R."/>
            <person name="Kodira C.D."/>
            <person name="Neafsey D.E."/>
            <person name="Zeng Q."/>
            <person name="Hung C.-Y."/>
            <person name="McMahan C."/>
            <person name="Muszewska A."/>
            <person name="Grynberg M."/>
            <person name="Mandel M.A."/>
            <person name="Kellner E.M."/>
            <person name="Barker B.M."/>
            <person name="Galgiani J.N."/>
            <person name="Orbach M.J."/>
            <person name="Kirkland T.N."/>
            <person name="Cole G.T."/>
            <person name="Henn M.R."/>
            <person name="Birren B.W."/>
            <person name="Taylor J.W."/>
        </authorList>
    </citation>
    <scope>NUCLEOTIDE SEQUENCE [LARGE SCALE GENOMIC DNA]</scope>
    <source>
        <strain evidence="3">RMSCC 3488</strain>
    </source>
</reference>
<evidence type="ECO:0000313" key="2">
    <source>
        <dbReference type="EMBL" id="KMM70311.1"/>
    </source>
</evidence>
<organism evidence="2 3">
    <name type="scientific">Coccidioides posadasii RMSCC 3488</name>
    <dbReference type="NCBI Taxonomy" id="454284"/>
    <lineage>
        <taxon>Eukaryota</taxon>
        <taxon>Fungi</taxon>
        <taxon>Dikarya</taxon>
        <taxon>Ascomycota</taxon>
        <taxon>Pezizomycotina</taxon>
        <taxon>Eurotiomycetes</taxon>
        <taxon>Eurotiomycetidae</taxon>
        <taxon>Onygenales</taxon>
        <taxon>Onygenaceae</taxon>
        <taxon>Coccidioides</taxon>
    </lineage>
</organism>
<gene>
    <name evidence="2" type="ORF">CPAG_06623</name>
</gene>
<evidence type="ECO:0000313" key="3">
    <source>
        <dbReference type="Proteomes" id="UP000054567"/>
    </source>
</evidence>
<feature type="region of interest" description="Disordered" evidence="1">
    <location>
        <begin position="150"/>
        <end position="170"/>
    </location>
</feature>
<evidence type="ECO:0000256" key="1">
    <source>
        <dbReference type="SAM" id="MobiDB-lite"/>
    </source>
</evidence>
<sequence>MANETDPLSSCWFDGVTKKELLWLRLTCENGENGTEKSSYGFQQLPATNRLKTCGTRRQTQKLFGSHHARRTSIPSGPRLGQLGIAIRDSIVKRQWKGRDNALGLWVSNRLSETVGPGGNMQGSCEPLTPVAPSRYWILLVLREDKGCAGLSPRSNSPRSSVAGDAGRKGGRGVSRFGRAGLPIMGTWC</sequence>
<dbReference type="EMBL" id="DS268112">
    <property type="protein sequence ID" value="KMM70311.1"/>
    <property type="molecule type" value="Genomic_DNA"/>
</dbReference>
<dbReference type="VEuPathDB" id="FungiDB:CPAG_06623"/>
<dbReference type="Proteomes" id="UP000054567">
    <property type="component" value="Unassembled WGS sequence"/>
</dbReference>
<proteinExistence type="predicted"/>